<keyword evidence="1" id="KW-0472">Membrane</keyword>
<dbReference type="AlphaFoldDB" id="A0A3S4UPT0"/>
<organism evidence="2 3">
    <name type="scientific">Neorhizobium lilium</name>
    <dbReference type="NCBI Taxonomy" id="2503024"/>
    <lineage>
        <taxon>Bacteria</taxon>
        <taxon>Pseudomonadati</taxon>
        <taxon>Pseudomonadota</taxon>
        <taxon>Alphaproteobacteria</taxon>
        <taxon>Hyphomicrobiales</taxon>
        <taxon>Rhizobiaceae</taxon>
        <taxon>Rhizobium/Agrobacterium group</taxon>
        <taxon>Neorhizobium</taxon>
    </lineage>
</organism>
<evidence type="ECO:0000256" key="1">
    <source>
        <dbReference type="SAM" id="Phobius"/>
    </source>
</evidence>
<keyword evidence="3" id="KW-1185">Reference proteome</keyword>
<reference evidence="2 3" key="1">
    <citation type="submission" date="2019-01" db="EMBL/GenBank/DDBJ databases">
        <title>The draft genome of Rhizobium sp. 24NR.</title>
        <authorList>
            <person name="Liu L."/>
            <person name="Liang L."/>
            <person name="Shi S."/>
            <person name="Xu L."/>
            <person name="Wang X."/>
            <person name="Li L."/>
            <person name="Zhang X."/>
        </authorList>
    </citation>
    <scope>NUCLEOTIDE SEQUENCE [LARGE SCALE GENOMIC DNA]</scope>
    <source>
        <strain evidence="2 3">24NR</strain>
    </source>
</reference>
<proteinExistence type="predicted"/>
<dbReference type="Proteomes" id="UP000287687">
    <property type="component" value="Unassembled WGS sequence"/>
</dbReference>
<protein>
    <submittedName>
        <fullName evidence="2">DUF1345 domain-containing protein</fullName>
    </submittedName>
</protein>
<feature type="transmembrane region" description="Helical" evidence="1">
    <location>
        <begin position="105"/>
        <end position="130"/>
    </location>
</feature>
<feature type="transmembrane region" description="Helical" evidence="1">
    <location>
        <begin position="40"/>
        <end position="58"/>
    </location>
</feature>
<keyword evidence="1" id="KW-1133">Transmembrane helix</keyword>
<dbReference type="Pfam" id="PF07077">
    <property type="entry name" value="DUF1345"/>
    <property type="match status" value="1"/>
</dbReference>
<sequence>MPRLFGKVTYQRHGPFLIGMVLALLICPLLLYYVPDLAPGISVVVFFLAYLILMAIRIPHLDGEHFRKTGQNDDEPAPVILGVTLLTVASSVILLFNAVNAKNDASVIEVCLAFASVVLGWFTIHTMFALHYAHLYWRPEVQELDDEGKRGGLDFPETSQPGVYDFLYFAFVIGMTAQTSDVGITSTDMRRINLLHSIVSFFFNTVLVAASVNAAVALGG</sequence>
<accession>A0A3S4UPT0</accession>
<dbReference type="InterPro" id="IPR009781">
    <property type="entry name" value="DUF1345"/>
</dbReference>
<feature type="transmembrane region" description="Helical" evidence="1">
    <location>
        <begin position="79"/>
        <end position="99"/>
    </location>
</feature>
<comment type="caution">
    <text evidence="2">The sequence shown here is derived from an EMBL/GenBank/DDBJ whole genome shotgun (WGS) entry which is preliminary data.</text>
</comment>
<feature type="transmembrane region" description="Helical" evidence="1">
    <location>
        <begin position="16"/>
        <end position="34"/>
    </location>
</feature>
<dbReference type="RefSeq" id="WP_128442313.1">
    <property type="nucleotide sequence ID" value="NZ_SBIP01000002.1"/>
</dbReference>
<dbReference type="EMBL" id="SBIP01000002">
    <property type="protein sequence ID" value="RWX78335.1"/>
    <property type="molecule type" value="Genomic_DNA"/>
</dbReference>
<evidence type="ECO:0000313" key="3">
    <source>
        <dbReference type="Proteomes" id="UP000287687"/>
    </source>
</evidence>
<dbReference type="OrthoDB" id="64737at2"/>
<feature type="transmembrane region" description="Helical" evidence="1">
    <location>
        <begin position="194"/>
        <end position="218"/>
    </location>
</feature>
<name>A0A3S4UPT0_9HYPH</name>
<keyword evidence="1" id="KW-0812">Transmembrane</keyword>
<gene>
    <name evidence="2" type="ORF">EPK99_06860</name>
</gene>
<evidence type="ECO:0000313" key="2">
    <source>
        <dbReference type="EMBL" id="RWX78335.1"/>
    </source>
</evidence>